<protein>
    <submittedName>
        <fullName evidence="1">Uncharacterized protein</fullName>
    </submittedName>
</protein>
<evidence type="ECO:0000313" key="2">
    <source>
        <dbReference type="Proteomes" id="UP000645517"/>
    </source>
</evidence>
<reference evidence="2" key="1">
    <citation type="journal article" date="2019" name="Int. J. Syst. Evol. Microbiol.">
        <title>The Global Catalogue of Microorganisms (GCM) 10K type strain sequencing project: providing services to taxonomists for standard genome sequencing and annotation.</title>
        <authorList>
            <consortium name="The Broad Institute Genomics Platform"/>
            <consortium name="The Broad Institute Genome Sequencing Center for Infectious Disease"/>
            <person name="Wu L."/>
            <person name="Ma J."/>
        </authorList>
    </citation>
    <scope>NUCLEOTIDE SEQUENCE [LARGE SCALE GENOMIC DNA]</scope>
    <source>
        <strain evidence="2">JCM 16918</strain>
    </source>
</reference>
<dbReference type="Proteomes" id="UP000645517">
    <property type="component" value="Unassembled WGS sequence"/>
</dbReference>
<name>A0ABQ2IX04_9DEIO</name>
<gene>
    <name evidence="1" type="ORF">GCM10010842_08980</name>
</gene>
<dbReference type="EMBL" id="BMOR01000002">
    <property type="protein sequence ID" value="GGN32353.1"/>
    <property type="molecule type" value="Genomic_DNA"/>
</dbReference>
<proteinExistence type="predicted"/>
<evidence type="ECO:0000313" key="1">
    <source>
        <dbReference type="EMBL" id="GGN32353.1"/>
    </source>
</evidence>
<sequence>MAITPTTKPTQPGRKRISLPLLLDQLDREWDDLQAQDNPFTTDDDRALLAYYHAAVRIGLDWIQGDYHYAFPTWYADQRLARLCTYLKGLEGQDLPSLYPHRDKQLTLLREQTWPAYYERCTPGMNHHASTGPNPGLQAELTYTWDGIDSLYSPDADSGPLDQPLPYLPKFHSPESEAFHCNVLAVLFLNRAVKTQLTDLWVTPF</sequence>
<organism evidence="1 2">
    <name type="scientific">Deinococcus daejeonensis</name>
    <dbReference type="NCBI Taxonomy" id="1007098"/>
    <lineage>
        <taxon>Bacteria</taxon>
        <taxon>Thermotogati</taxon>
        <taxon>Deinococcota</taxon>
        <taxon>Deinococci</taxon>
        <taxon>Deinococcales</taxon>
        <taxon>Deinococcaceae</taxon>
        <taxon>Deinococcus</taxon>
    </lineage>
</organism>
<keyword evidence="2" id="KW-1185">Reference proteome</keyword>
<comment type="caution">
    <text evidence="1">The sequence shown here is derived from an EMBL/GenBank/DDBJ whole genome shotgun (WGS) entry which is preliminary data.</text>
</comment>
<dbReference type="RefSeq" id="WP_189054435.1">
    <property type="nucleotide sequence ID" value="NZ_BMOR01000002.1"/>
</dbReference>
<accession>A0ABQ2IX04</accession>